<gene>
    <name evidence="1" type="ORF">PoB_005713400</name>
</gene>
<dbReference type="Proteomes" id="UP000735302">
    <property type="component" value="Unassembled WGS sequence"/>
</dbReference>
<accession>A0AAV4CII5</accession>
<evidence type="ECO:0000313" key="1">
    <source>
        <dbReference type="EMBL" id="GFO30629.1"/>
    </source>
</evidence>
<proteinExistence type="predicted"/>
<reference evidence="1 2" key="1">
    <citation type="journal article" date="2021" name="Elife">
        <title>Chloroplast acquisition without the gene transfer in kleptoplastic sea slugs, Plakobranchus ocellatus.</title>
        <authorList>
            <person name="Maeda T."/>
            <person name="Takahashi S."/>
            <person name="Yoshida T."/>
            <person name="Shimamura S."/>
            <person name="Takaki Y."/>
            <person name="Nagai Y."/>
            <person name="Toyoda A."/>
            <person name="Suzuki Y."/>
            <person name="Arimoto A."/>
            <person name="Ishii H."/>
            <person name="Satoh N."/>
            <person name="Nishiyama T."/>
            <person name="Hasebe M."/>
            <person name="Maruyama T."/>
            <person name="Minagawa J."/>
            <person name="Obokata J."/>
            <person name="Shigenobu S."/>
        </authorList>
    </citation>
    <scope>NUCLEOTIDE SEQUENCE [LARGE SCALE GENOMIC DNA]</scope>
</reference>
<keyword evidence="2" id="KW-1185">Reference proteome</keyword>
<name>A0AAV4CII5_9GAST</name>
<sequence>MAPSANYVLETKASGTKGSHLFPAWHRTKGKREVSGPIKRFEERTTWQIINASLTRCRAARDLMGRVGLLGFLLIELHVMAGRKRKFDWLGPGVFITQMREDRRQLGQLGSALPLTWRVQGSTRARH</sequence>
<comment type="caution">
    <text evidence="1">The sequence shown here is derived from an EMBL/GenBank/DDBJ whole genome shotgun (WGS) entry which is preliminary data.</text>
</comment>
<organism evidence="1 2">
    <name type="scientific">Plakobranchus ocellatus</name>
    <dbReference type="NCBI Taxonomy" id="259542"/>
    <lineage>
        <taxon>Eukaryota</taxon>
        <taxon>Metazoa</taxon>
        <taxon>Spiralia</taxon>
        <taxon>Lophotrochozoa</taxon>
        <taxon>Mollusca</taxon>
        <taxon>Gastropoda</taxon>
        <taxon>Heterobranchia</taxon>
        <taxon>Euthyneura</taxon>
        <taxon>Panpulmonata</taxon>
        <taxon>Sacoglossa</taxon>
        <taxon>Placobranchoidea</taxon>
        <taxon>Plakobranchidae</taxon>
        <taxon>Plakobranchus</taxon>
    </lineage>
</organism>
<protein>
    <submittedName>
        <fullName evidence="1">Uncharacterized protein</fullName>
    </submittedName>
</protein>
<evidence type="ECO:0000313" key="2">
    <source>
        <dbReference type="Proteomes" id="UP000735302"/>
    </source>
</evidence>
<dbReference type="AlphaFoldDB" id="A0AAV4CII5"/>
<dbReference type="EMBL" id="BLXT01006250">
    <property type="protein sequence ID" value="GFO30629.1"/>
    <property type="molecule type" value="Genomic_DNA"/>
</dbReference>